<keyword evidence="1" id="KW-0812">Transmembrane</keyword>
<feature type="transmembrane region" description="Helical" evidence="1">
    <location>
        <begin position="100"/>
        <end position="118"/>
    </location>
</feature>
<feature type="transmembrane region" description="Helical" evidence="1">
    <location>
        <begin position="12"/>
        <end position="32"/>
    </location>
</feature>
<feature type="transmembrane region" description="Helical" evidence="1">
    <location>
        <begin position="432"/>
        <end position="454"/>
    </location>
</feature>
<feature type="transmembrane region" description="Helical" evidence="1">
    <location>
        <begin position="44"/>
        <end position="63"/>
    </location>
</feature>
<evidence type="ECO:0000313" key="3">
    <source>
        <dbReference type="EMBL" id="PWW20791.1"/>
    </source>
</evidence>
<feature type="transmembrane region" description="Helical" evidence="1">
    <location>
        <begin position="125"/>
        <end position="142"/>
    </location>
</feature>
<dbReference type="Proteomes" id="UP000247150">
    <property type="component" value="Unassembled WGS sequence"/>
</dbReference>
<feature type="transmembrane region" description="Helical" evidence="1">
    <location>
        <begin position="521"/>
        <end position="541"/>
    </location>
</feature>
<dbReference type="EMBL" id="QGTW01000014">
    <property type="protein sequence ID" value="PWW20791.1"/>
    <property type="molecule type" value="Genomic_DNA"/>
</dbReference>
<comment type="caution">
    <text evidence="3">The sequence shown here is derived from an EMBL/GenBank/DDBJ whole genome shotgun (WGS) entry which is preliminary data.</text>
</comment>
<dbReference type="PANTHER" id="PTHR43849:SF2">
    <property type="entry name" value="BLL3936 PROTEIN"/>
    <property type="match status" value="1"/>
</dbReference>
<evidence type="ECO:0000313" key="4">
    <source>
        <dbReference type="Proteomes" id="UP000247150"/>
    </source>
</evidence>
<dbReference type="NCBIfam" id="TIGR02123">
    <property type="entry name" value="TRAP_fused"/>
    <property type="match status" value="1"/>
</dbReference>
<evidence type="ECO:0000256" key="1">
    <source>
        <dbReference type="SAM" id="Phobius"/>
    </source>
</evidence>
<feature type="transmembrane region" description="Helical" evidence="1">
    <location>
        <begin position="342"/>
        <end position="360"/>
    </location>
</feature>
<feature type="transmembrane region" description="Helical" evidence="1">
    <location>
        <begin position="70"/>
        <end position="88"/>
    </location>
</feature>
<dbReference type="InterPro" id="IPR010656">
    <property type="entry name" value="DctM"/>
</dbReference>
<name>A0A2V2ZVE1_9BACI</name>
<dbReference type="RefSeq" id="WP_219993445.1">
    <property type="nucleotide sequence ID" value="NZ_QGTW01000014.1"/>
</dbReference>
<dbReference type="AlphaFoldDB" id="A0A2V2ZVE1"/>
<feature type="domain" description="TRAP C4-dicarboxylate transport system permease DctM subunit" evidence="2">
    <location>
        <begin position="114"/>
        <end position="545"/>
    </location>
</feature>
<keyword evidence="1" id="KW-1133">Transmembrane helix</keyword>
<dbReference type="InterPro" id="IPR011853">
    <property type="entry name" value="TRAP_DctM-Dct_fused"/>
</dbReference>
<sequence>MMSERLNILLKIVVVIATLIGILLSINMLFYLKLFGFNPIQNSYLYYILACFMPIAFLIFPAKKGQKVKWYDFIFASVSFAIVIYLGLNGQRMIMEGWDWNAPPLATYSSIILWGLLLEALRRTGGLVLSIICLLISLYPLIASEMPISFLQGQSYDFFTIARNHMMSANGVLGIALTTVGNLILGFLVFGVVLTHTGGGDFFFKLAQSLFGRFRGGEAKVSIVSSAFFGMLSGSAISNTITTGAMTIPAMKKSGYKPHYAGAIEAVASTGGTITPPIMGSAAFIMASFLAIPYYEIALAAAIPALLYYIGLIVQADGYAAKNNLKGLKKEDIPSFLETLKGGWYYLFALVLLVYFLVILNSEGQAPYYASLVLLVIAMINKTTRMNVKQLFNMFVEVGKVLAEIVCIIAGVGFIVGALSATGVSFSFSRELVAAAGDSMILILIGGALTSFILGMGMTVSAVYVFLAIIMAPALVAIGVDPVAAHLFVVYWATVSYITPPVALAAFAASGIAKANPMKTGFTAVRLGAVTFLVPFFFVYQPALIFRGEPLEIALSVISAIIGVFMLSSSLEGYLIGFGRMQNLFVRLIVLVAGLCMLIPGILTDVLGIALALIIYVPKLMKPVNVNIDEKQEV</sequence>
<feature type="transmembrane region" description="Helical" evidence="1">
    <location>
        <begin position="366"/>
        <end position="384"/>
    </location>
</feature>
<feature type="transmembrane region" description="Helical" evidence="1">
    <location>
        <begin position="486"/>
        <end position="509"/>
    </location>
</feature>
<dbReference type="PANTHER" id="PTHR43849">
    <property type="entry name" value="BLL3936 PROTEIN"/>
    <property type="match status" value="1"/>
</dbReference>
<accession>A0A2V2ZVE1</accession>
<feature type="transmembrane region" description="Helical" evidence="1">
    <location>
        <begin position="588"/>
        <end position="617"/>
    </location>
</feature>
<gene>
    <name evidence="3" type="ORF">DFO73_11484</name>
</gene>
<feature type="transmembrane region" description="Helical" evidence="1">
    <location>
        <begin position="553"/>
        <end position="576"/>
    </location>
</feature>
<protein>
    <submittedName>
        <fullName evidence="3">TRAP transporter 4TM/12TM fusion protein</fullName>
    </submittedName>
</protein>
<feature type="transmembrane region" description="Helical" evidence="1">
    <location>
        <begin position="405"/>
        <end position="426"/>
    </location>
</feature>
<dbReference type="Pfam" id="PF06808">
    <property type="entry name" value="DctM"/>
    <property type="match status" value="1"/>
</dbReference>
<organism evidence="3 4">
    <name type="scientific">Cytobacillus oceanisediminis</name>
    <dbReference type="NCBI Taxonomy" id="665099"/>
    <lineage>
        <taxon>Bacteria</taxon>
        <taxon>Bacillati</taxon>
        <taxon>Bacillota</taxon>
        <taxon>Bacilli</taxon>
        <taxon>Bacillales</taxon>
        <taxon>Bacillaceae</taxon>
        <taxon>Cytobacillus</taxon>
    </lineage>
</organism>
<evidence type="ECO:0000259" key="2">
    <source>
        <dbReference type="Pfam" id="PF06808"/>
    </source>
</evidence>
<feature type="transmembrane region" description="Helical" evidence="1">
    <location>
        <begin position="172"/>
        <end position="195"/>
    </location>
</feature>
<proteinExistence type="predicted"/>
<keyword evidence="1" id="KW-0472">Membrane</keyword>
<feature type="transmembrane region" description="Helical" evidence="1">
    <location>
        <begin position="301"/>
        <end position="321"/>
    </location>
</feature>
<reference evidence="3 4" key="1">
    <citation type="submission" date="2018-05" db="EMBL/GenBank/DDBJ databases">
        <title>Freshwater and sediment microbial communities from various areas in North America, analyzing microbe dynamics in response to fracking.</title>
        <authorList>
            <person name="Lamendella R."/>
        </authorList>
    </citation>
    <scope>NUCLEOTIDE SEQUENCE [LARGE SCALE GENOMIC DNA]</scope>
    <source>
        <strain evidence="3 4">15_TX</strain>
    </source>
</reference>
<feature type="transmembrane region" description="Helical" evidence="1">
    <location>
        <begin position="461"/>
        <end position="480"/>
    </location>
</feature>